<dbReference type="PATRIC" id="fig|1544416.3.peg.2027"/>
<evidence type="ECO:0000259" key="7">
    <source>
        <dbReference type="Pfam" id="PF01895"/>
    </source>
</evidence>
<dbReference type="GO" id="GO:0006817">
    <property type="term" value="P:phosphate ion transport"/>
    <property type="evidence" value="ECO:0007669"/>
    <property type="project" value="UniProtKB-KW"/>
</dbReference>
<comment type="similarity">
    <text evidence="2">Belongs to the PhoU family.</text>
</comment>
<evidence type="ECO:0000256" key="2">
    <source>
        <dbReference type="ARBA" id="ARBA00008107"/>
    </source>
</evidence>
<organism evidence="8 9">
    <name type="scientific">Corynebacterium oculi</name>
    <dbReference type="NCBI Taxonomy" id="1544416"/>
    <lineage>
        <taxon>Bacteria</taxon>
        <taxon>Bacillati</taxon>
        <taxon>Actinomycetota</taxon>
        <taxon>Actinomycetes</taxon>
        <taxon>Mycobacteriales</taxon>
        <taxon>Corynebacteriaceae</taxon>
        <taxon>Corynebacterium</taxon>
    </lineage>
</organism>
<dbReference type="InterPro" id="IPR038078">
    <property type="entry name" value="PhoU-like_sf"/>
</dbReference>
<keyword evidence="6" id="KW-0592">Phosphate transport</keyword>
<dbReference type="RefSeq" id="WP_055123113.1">
    <property type="nucleotide sequence ID" value="NZ_LKST01000004.1"/>
</dbReference>
<dbReference type="Gene3D" id="1.20.58.220">
    <property type="entry name" value="Phosphate transport system protein phou homolog 2, domain 2"/>
    <property type="match status" value="1"/>
</dbReference>
<dbReference type="PANTHER" id="PTHR42930:SF3">
    <property type="entry name" value="PHOSPHATE-SPECIFIC TRANSPORT SYSTEM ACCESSORY PROTEIN PHOU"/>
    <property type="match status" value="1"/>
</dbReference>
<dbReference type="Proteomes" id="UP000050517">
    <property type="component" value="Unassembled WGS sequence"/>
</dbReference>
<dbReference type="InterPro" id="IPR026022">
    <property type="entry name" value="PhoU_dom"/>
</dbReference>
<comment type="subunit">
    <text evidence="3">Homodimer.</text>
</comment>
<dbReference type="STRING" id="1544416.Cocul_02032"/>
<feature type="domain" description="PhoU" evidence="7">
    <location>
        <begin position="122"/>
        <end position="204"/>
    </location>
</feature>
<reference evidence="8 9" key="1">
    <citation type="submission" date="2015-10" db="EMBL/GenBank/DDBJ databases">
        <title>Corynebacteirum lowii and Corynebacterium oculi species nova, derived from human clinical disease and and emended description of Corynebacterium mastiditis.</title>
        <authorList>
            <person name="Bernard K."/>
            <person name="Pacheco A.L."/>
            <person name="Mcdougall C."/>
            <person name="Burtx T."/>
            <person name="Weibe D."/>
            <person name="Tyler S."/>
            <person name="Olson A.B."/>
            <person name="Cnockaert M."/>
            <person name="Eguchi H."/>
            <person name="Kuwahara T."/>
            <person name="Nakayama-Imaohji H."/>
            <person name="Boudewijins M."/>
            <person name="Van Hoecke F."/>
            <person name="Bernier A.-M."/>
            <person name="Vandamme P."/>
        </authorList>
    </citation>
    <scope>NUCLEOTIDE SEQUENCE [LARGE SCALE GENOMIC DNA]</scope>
    <source>
        <strain evidence="8 9">NML 130210</strain>
    </source>
</reference>
<evidence type="ECO:0000256" key="4">
    <source>
        <dbReference type="ARBA" id="ARBA00022448"/>
    </source>
</evidence>
<comment type="caution">
    <text evidence="8">The sequence shown here is derived from an EMBL/GenBank/DDBJ whole genome shotgun (WGS) entry which is preliminary data.</text>
</comment>
<dbReference type="GO" id="GO:0030643">
    <property type="term" value="P:intracellular phosphate ion homeostasis"/>
    <property type="evidence" value="ECO:0007669"/>
    <property type="project" value="InterPro"/>
</dbReference>
<dbReference type="GO" id="GO:0005737">
    <property type="term" value="C:cytoplasm"/>
    <property type="evidence" value="ECO:0007669"/>
    <property type="project" value="UniProtKB-SubCell"/>
</dbReference>
<evidence type="ECO:0000256" key="6">
    <source>
        <dbReference type="ARBA" id="ARBA00022592"/>
    </source>
</evidence>
<dbReference type="EMBL" id="LKST01000004">
    <property type="protein sequence ID" value="KQB83060.1"/>
    <property type="molecule type" value="Genomic_DNA"/>
</dbReference>
<proteinExistence type="inferred from homology"/>
<name>A0A0Q1DSN5_9CORY</name>
<dbReference type="OrthoDB" id="9814256at2"/>
<dbReference type="NCBIfam" id="TIGR02135">
    <property type="entry name" value="phoU_full"/>
    <property type="match status" value="1"/>
</dbReference>
<sequence>MRTAYREHLDAFSHDLVVMCDLVDAVMTKASHALLHTSLQAAEEALSLEEQVTEIASRCESRAVELLALEGPVARDLRQVISSIYIVEDCRRMAALAMHIASTARRRHPQAVIPEDHQENFAELARLVAAMAAQTRDLLLAPDAQAAVALSKDDDSVDALHQSVMAALTQGNWNGSVTQAVDATLIGRYYERYADHCVSVAARVIYLSTGMTRSEYLAAQSSRM</sequence>
<evidence type="ECO:0000256" key="5">
    <source>
        <dbReference type="ARBA" id="ARBA00022490"/>
    </source>
</evidence>
<dbReference type="SUPFAM" id="SSF109755">
    <property type="entry name" value="PhoU-like"/>
    <property type="match status" value="1"/>
</dbReference>
<dbReference type="PANTHER" id="PTHR42930">
    <property type="entry name" value="PHOSPHATE-SPECIFIC TRANSPORT SYSTEM ACCESSORY PROTEIN PHOU"/>
    <property type="match status" value="1"/>
</dbReference>
<dbReference type="Pfam" id="PF01895">
    <property type="entry name" value="PhoU"/>
    <property type="match status" value="2"/>
</dbReference>
<dbReference type="AlphaFoldDB" id="A0A0Q1DSN5"/>
<protein>
    <recommendedName>
        <fullName evidence="7">PhoU domain-containing protein</fullName>
    </recommendedName>
</protein>
<dbReference type="FunFam" id="1.20.58.220:FF:000004">
    <property type="entry name" value="Phosphate-specific transport system accessory protein PhoU"/>
    <property type="match status" value="1"/>
</dbReference>
<dbReference type="InterPro" id="IPR028366">
    <property type="entry name" value="PhoU"/>
</dbReference>
<feature type="domain" description="PhoU" evidence="7">
    <location>
        <begin position="19"/>
        <end position="102"/>
    </location>
</feature>
<keyword evidence="5" id="KW-0963">Cytoplasm</keyword>
<evidence type="ECO:0000256" key="1">
    <source>
        <dbReference type="ARBA" id="ARBA00004496"/>
    </source>
</evidence>
<keyword evidence="9" id="KW-1185">Reference proteome</keyword>
<evidence type="ECO:0000313" key="8">
    <source>
        <dbReference type="EMBL" id="KQB83060.1"/>
    </source>
</evidence>
<comment type="subcellular location">
    <subcellularLocation>
        <location evidence="1">Cytoplasm</location>
    </subcellularLocation>
</comment>
<evidence type="ECO:0000313" key="9">
    <source>
        <dbReference type="Proteomes" id="UP000050517"/>
    </source>
</evidence>
<accession>A0A0Q1DSN5</accession>
<dbReference type="GO" id="GO:0045936">
    <property type="term" value="P:negative regulation of phosphate metabolic process"/>
    <property type="evidence" value="ECO:0007669"/>
    <property type="project" value="InterPro"/>
</dbReference>
<keyword evidence="4" id="KW-0813">Transport</keyword>
<evidence type="ECO:0000256" key="3">
    <source>
        <dbReference type="ARBA" id="ARBA00011738"/>
    </source>
</evidence>
<gene>
    <name evidence="8" type="ORF">Cocul_02032</name>
</gene>